<proteinExistence type="predicted"/>
<dbReference type="KEGG" id="vg:15009911"/>
<accession>M4SK58</accession>
<reference evidence="2 3" key="2">
    <citation type="journal article" date="2013" name="Proc. Natl. Acad. Sci. U.S.A.">
        <title>Twelve previously unknown phage genera are ubiquitous in global oceans.</title>
        <authorList>
            <person name="Holmfeldt K."/>
            <person name="Solonenko N."/>
            <person name="Shah M."/>
            <person name="Corrier K."/>
            <person name="Riemann L."/>
            <person name="Verberkmoes N.C."/>
            <person name="Sullivan M.B."/>
        </authorList>
    </citation>
    <scope>NUCLEOTIDE SEQUENCE [LARGE SCALE GENOMIC DNA]</scope>
    <source>
        <strain evidence="2">PhiST</strain>
    </source>
</reference>
<reference evidence="1 4" key="1">
    <citation type="submission" date="2010-11" db="EMBL/GenBank/DDBJ databases">
        <title>The Genome Sequence of Cellulophaga phage phiST.</title>
        <authorList>
            <consortium name="The Broad Institute Genome Sequencing Platform"/>
            <person name="Henn M.R."/>
            <person name="Reimann L."/>
            <person name="Holmfelt K."/>
            <person name="Levin J."/>
            <person name="Malboeuf C."/>
            <person name="Casali M."/>
            <person name="Russ C."/>
            <person name="Lennon N."/>
            <person name="Chapman S.B."/>
            <person name="Erlich R."/>
            <person name="Young S.K."/>
            <person name="Yandava C."/>
            <person name="Zeng Q."/>
            <person name="Alvarado L."/>
            <person name="Anderson S."/>
            <person name="Berlin A."/>
            <person name="Chen Z."/>
            <person name="Freedman E."/>
            <person name="Gellesch M."/>
            <person name="Goldberg J."/>
            <person name="Green L."/>
            <person name="Griggs A."/>
            <person name="Gujja S."/>
            <person name="Heilman E.R."/>
            <person name="Heiman D."/>
            <person name="Hollinger A."/>
            <person name="Howarth C."/>
            <person name="Larson L."/>
            <person name="Mehta T."/>
            <person name="Pearson M."/>
            <person name="Roberts A."/>
            <person name="Ryan E."/>
            <person name="Saif S."/>
            <person name="Shea T."/>
            <person name="Shenoy N."/>
            <person name="Sisk P."/>
            <person name="Stolte C."/>
            <person name="Sykes S."/>
            <person name="White J."/>
            <person name="Haas B."/>
            <person name="Nusbaum C."/>
            <person name="Birren B."/>
        </authorList>
    </citation>
    <scope>NUCLEOTIDE SEQUENCE [LARGE SCALE GENOMIC DNA]</scope>
    <source>
        <strain evidence="4">phiST</strain>
        <strain evidence="1">PhiST</strain>
    </source>
</reference>
<sequence length="91" mass="10801">MSLKLFEGWEKVKEELTQCDSIEEYIKEQERLGYIYPDGQPKKCECECTQFKQINVSHGEGWVEEYSLQCTNQDCEKIVGHWSYGHWSVFI</sequence>
<evidence type="ECO:0000313" key="1">
    <source>
        <dbReference type="EMBL" id="AGH56712.1"/>
    </source>
</evidence>
<evidence type="ECO:0000313" key="2">
    <source>
        <dbReference type="EMBL" id="AGO47236.1"/>
    </source>
</evidence>
<dbReference type="Proteomes" id="UP000014729">
    <property type="component" value="Segment"/>
</dbReference>
<reference evidence="3" key="3">
    <citation type="submission" date="2013-03" db="EMBL/GenBank/DDBJ databases">
        <title>The Cellulophaga phages: a novel, diverse, and globally ubiquitous model system.</title>
        <authorList>
            <person name="Holmfeldt K."/>
            <person name="Solonenko N."/>
            <person name="Shah M."/>
            <person name="Corrier K."/>
            <person name="Riemann L."/>
            <person name="VerBerkmoes N.C."/>
            <person name="Sullivan M.B."/>
        </authorList>
    </citation>
    <scope>NUCLEOTIDE SEQUENCE [LARGE SCALE GENOMIC DNA]</scope>
</reference>
<name>M4SK58_9CAUD</name>
<keyword evidence="4" id="KW-1185">Reference proteome</keyword>
<protein>
    <submittedName>
        <fullName evidence="1">Uncharacterized protein</fullName>
    </submittedName>
</protein>
<gene>
    <name evidence="1" type="ORF">CGPG_00013</name>
    <name evidence="2" type="ORF">PhiST_gp097</name>
</gene>
<dbReference type="GeneID" id="15009911"/>
<organism evidence="1 4">
    <name type="scientific">Cellulophaga phage phiST</name>
    <dbReference type="NCBI Taxonomy" id="756282"/>
    <lineage>
        <taxon>Viruses</taxon>
        <taxon>Duplodnaviria</taxon>
        <taxon>Heunggongvirae</taxon>
        <taxon>Uroviricota</taxon>
        <taxon>Caudoviricetes</taxon>
        <taxon>Cbastvirus</taxon>
        <taxon>Cbastvirus ST</taxon>
    </lineage>
</organism>
<dbReference type="EMBL" id="HQ634192">
    <property type="protein sequence ID" value="AGH56712.1"/>
    <property type="molecule type" value="Genomic_DNA"/>
</dbReference>
<dbReference type="RefSeq" id="YP_007673395.1">
    <property type="nucleotide sequence ID" value="NC_020842.1"/>
</dbReference>
<dbReference type="EMBL" id="KC821604">
    <property type="protein sequence ID" value="AGO47236.1"/>
    <property type="molecule type" value="Genomic_DNA"/>
</dbReference>
<evidence type="ECO:0000313" key="4">
    <source>
        <dbReference type="Proteomes" id="UP000203074"/>
    </source>
</evidence>
<evidence type="ECO:0000313" key="3">
    <source>
        <dbReference type="Proteomes" id="UP000014729"/>
    </source>
</evidence>
<dbReference type="Proteomes" id="UP000203074">
    <property type="component" value="Segment"/>
</dbReference>